<sequence length="1763" mass="199511">MAKEENFKSKLKNLFGIKERTNAASFHRPQTKELLFTPEILKDIGPESPANNRLKTIRELCDIVQQKKLEENAIEALWFSVKDLLDQSVKAENRHTALHFIQCLVEGQLQYLGILRAHFFRVVRQLNVPCDLPYRIALFKVLSENGKNLQEFEESAGPFLLEWMPSVVNTEKLGEFLKLLVHVIKYNAAYLDEEVVAGLVKNTCVLLNRRRPEEDVTLCLDVLDVVLCYSYLPTECLVSFISALCHTVNISKFSEASWELMRKLLGTHLGHSSIYNMCCMMQDVKNVQDQELLRGVVYFVGMALWGYRKVPTLRHTFSSVLPSFLQVLHTNSFIVAHEVVLNIQRLVRKYGKDLQLVTWHIVLDILERLLKLTESPTFAQPSYDPRLQADLHDILTNIEQLHAQGQFSGCITRFFKIIEMCANKRPESSVTLLIEHQAQQINPSKENWVTHLHQLLEKYFKNETRTQIRVKALDKLNLVLSINKHIHEDILINRVVLPHLCHIEADPDPQVRKVAADMLLLLANGCTPSCFVEIMAIIEKLINRPLSAHLASPYSKLEGSEVIHQLEEHQLEDVKTAMLGLVELFKQKLYTDPPSHCLKIYDLLLLHMKHQYTEPKNFMSHTAVQIRKNVVEVLLYMRADNLYRLGFIDKNVDAHLAFSPYLSCAEVQPNFSEMEEEENNSITTDTVAFMWSESAYLDYKKSFSLFLSCLENDKDWEVLERVLVNLPLLLQNKTLILSATHDLINSLCHQLCAMVNDRQLNFPEKLHGTPSGKFTRSDFHTFVFPVLASMVSYHKYLDRNRAMEMIKCLEFGLVSKCAKTCTNSLRICTLEMQDVMMRLLPSVLLQLSRISATVHMAIPVLAFLSSIVRLPRMYANFVEEEYRSVFAIALPYTNPFKFSHYTVSLAHHVIAIWFMRCRLPFRKSFVKFIQKGLQANIIQQFEENAIIHQQQQQQQNQNQDSSDRSRSSSFNEAAYRNRKRMYSGSAISRQNYQAPVDNKLSQYHHELTETCLDVMSRYTYGNYSAIPARSPVAEFLLANGQSQTWLLGNKVVTITTSGGGGNKSNNAGLCDKCLALYQNNGEPPEPKPAPPSTSTRRRHKSAFVTRSASTIESKASTDDIGIQPRMSFDDMMNSPGSTPEHEVAQVGVQTGSSLSDHTPTKLGLETEAMEAFLIGIQKKHTSDGRVFQNNTCSCWCTVWAEIFIRGPSGNVAWMMRIENDPSHTSMQESQAPDITMLFASVQKKEPDLESLHSRIESGSIGEAEYESLYDQHFPSDHSQDGDLCSTNSIRISIEDDSDDGHAKRMIQLSEDEKKGEESDPNGLAIPPPSISKEQLKFTSLQRSNSSPSLLSSSGENLDPRDSQSEIVMIDNLQIAERKGEITQDKPETSMLSSKLQHPQDLPLQTDHPHPTQNQIVSPASPSPSSESSSLHDEVKELPDFRKVRGHTISVVQSARDGLKSGGSGGKELGKGGINPSFVFLQLYYDGVFSSATNNSTSPLVIPQNDTTTRALKMLDHIHPYETHKIGVIYVGPRQTKDEKGILSNQYGSERYAAFVQGLGQLLRLSDCNPDRVYIGGLDCQGKDGQFAYSWQDESMHVIFHVATLMPNRDSDPNCNAKKLHIGNDYVTIVYNDSNEDYRIGIIKGQFNYVNIVIRPLDHESNAVTLQAKEDLSESLPFKDSITTDIADILGHKDTKVISDDNLAALVRQIAVNCDLASLVLQRQQSQPQDPYASNWLERLRQIKRLKAKVISSTDKQNLSDIMV</sequence>
<dbReference type="OMA" id="CDIMSAI"/>
<feature type="compositionally biased region" description="Low complexity" evidence="2">
    <location>
        <begin position="949"/>
        <end position="960"/>
    </location>
</feature>
<dbReference type="GO" id="GO:0051898">
    <property type="term" value="P:negative regulation of phosphatidylinositol 3-kinase/protein kinase B signal transduction"/>
    <property type="evidence" value="ECO:0007669"/>
    <property type="project" value="TreeGrafter"/>
</dbReference>
<dbReference type="EnsemblMetazoa" id="G2157.1">
    <property type="protein sequence ID" value="G2157.1:cds"/>
    <property type="gene ID" value="G2157"/>
</dbReference>
<proteinExistence type="predicted"/>
<dbReference type="Gene3D" id="3.40.50.11210">
    <property type="entry name" value="Rap/Ran-GAP"/>
    <property type="match status" value="1"/>
</dbReference>
<dbReference type="PANTHER" id="PTHR10063">
    <property type="entry name" value="TUBERIN"/>
    <property type="match status" value="1"/>
</dbReference>
<evidence type="ECO:0000256" key="1">
    <source>
        <dbReference type="ARBA" id="ARBA00022468"/>
    </source>
</evidence>
<protein>
    <recommendedName>
        <fullName evidence="3">Rap-GAP domain-containing protein</fullName>
    </recommendedName>
</protein>
<evidence type="ECO:0000313" key="5">
    <source>
        <dbReference type="Proteomes" id="UP000005408"/>
    </source>
</evidence>
<dbReference type="Proteomes" id="UP000005408">
    <property type="component" value="Unassembled WGS sequence"/>
</dbReference>
<feature type="compositionally biased region" description="Low complexity" evidence="2">
    <location>
        <begin position="1339"/>
        <end position="1353"/>
    </location>
</feature>
<dbReference type="Pfam" id="PF11864">
    <property type="entry name" value="DUF3384"/>
    <property type="match status" value="1"/>
</dbReference>
<feature type="region of interest" description="Disordered" evidence="2">
    <location>
        <begin position="1380"/>
        <end position="1433"/>
    </location>
</feature>
<dbReference type="InterPro" id="IPR011989">
    <property type="entry name" value="ARM-like"/>
</dbReference>
<dbReference type="GO" id="GO:0033596">
    <property type="term" value="C:TSC1-TSC2 complex"/>
    <property type="evidence" value="ECO:0007669"/>
    <property type="project" value="InterPro"/>
</dbReference>
<dbReference type="InterPro" id="IPR000331">
    <property type="entry name" value="Rap/Ran_GAP_dom"/>
</dbReference>
<dbReference type="Pfam" id="PF03542">
    <property type="entry name" value="Tuberin"/>
    <property type="match status" value="1"/>
</dbReference>
<feature type="compositionally biased region" description="Polar residues" evidence="2">
    <location>
        <begin position="1104"/>
        <end position="1114"/>
    </location>
</feature>
<dbReference type="InterPro" id="IPR003913">
    <property type="entry name" value="Tuberin"/>
</dbReference>
<dbReference type="GO" id="GO:0030178">
    <property type="term" value="P:negative regulation of Wnt signaling pathway"/>
    <property type="evidence" value="ECO:0007669"/>
    <property type="project" value="TreeGrafter"/>
</dbReference>
<name>A0A8W8K1Z5_MAGGI</name>
<dbReference type="InterPro" id="IPR024584">
    <property type="entry name" value="Tuberin_N"/>
</dbReference>
<dbReference type="GO" id="GO:0005634">
    <property type="term" value="C:nucleus"/>
    <property type="evidence" value="ECO:0007669"/>
    <property type="project" value="InterPro"/>
</dbReference>
<evidence type="ECO:0000313" key="4">
    <source>
        <dbReference type="EnsemblMetazoa" id="G2157.1:cds"/>
    </source>
</evidence>
<evidence type="ECO:0000256" key="2">
    <source>
        <dbReference type="SAM" id="MobiDB-lite"/>
    </source>
</evidence>
<reference evidence="4" key="1">
    <citation type="submission" date="2022-08" db="UniProtKB">
        <authorList>
            <consortium name="EnsemblMetazoa"/>
        </authorList>
    </citation>
    <scope>IDENTIFICATION</scope>
    <source>
        <strain evidence="4">05x7-T-G4-1.051#20</strain>
    </source>
</reference>
<dbReference type="GO" id="GO:0005096">
    <property type="term" value="F:GTPase activator activity"/>
    <property type="evidence" value="ECO:0007669"/>
    <property type="project" value="UniProtKB-KW"/>
</dbReference>
<feature type="region of interest" description="Disordered" evidence="2">
    <location>
        <begin position="1309"/>
        <end position="1362"/>
    </location>
</feature>
<feature type="domain" description="Rap-GAP" evidence="3">
    <location>
        <begin position="1511"/>
        <end position="1753"/>
    </location>
</feature>
<accession>A0A8W8K1Z5</accession>
<dbReference type="OrthoDB" id="5797019at2759"/>
<dbReference type="Pfam" id="PF02145">
    <property type="entry name" value="Rap_GAP"/>
    <property type="match status" value="1"/>
</dbReference>
<dbReference type="SUPFAM" id="SSF48371">
    <property type="entry name" value="ARM repeat"/>
    <property type="match status" value="1"/>
</dbReference>
<evidence type="ECO:0000259" key="3">
    <source>
        <dbReference type="PROSITE" id="PS50085"/>
    </source>
</evidence>
<dbReference type="PROSITE" id="PS50085">
    <property type="entry name" value="RAPGAP"/>
    <property type="match status" value="1"/>
</dbReference>
<keyword evidence="1" id="KW-0343">GTPase activation</keyword>
<feature type="region of interest" description="Disordered" evidence="2">
    <location>
        <begin position="948"/>
        <end position="970"/>
    </location>
</feature>
<keyword evidence="5" id="KW-1185">Reference proteome</keyword>
<dbReference type="PRINTS" id="PR01431">
    <property type="entry name" value="TUBERIN"/>
</dbReference>
<dbReference type="PANTHER" id="PTHR10063:SF0">
    <property type="entry name" value="TUBERIN"/>
    <property type="match status" value="1"/>
</dbReference>
<dbReference type="InterPro" id="IPR018515">
    <property type="entry name" value="Tuberin-type_domain"/>
</dbReference>
<dbReference type="GO" id="GO:0032007">
    <property type="term" value="P:negative regulation of TOR signaling"/>
    <property type="evidence" value="ECO:0007669"/>
    <property type="project" value="InterPro"/>
</dbReference>
<feature type="region of interest" description="Disordered" evidence="2">
    <location>
        <begin position="1080"/>
        <end position="1115"/>
    </location>
</feature>
<dbReference type="GO" id="GO:0046627">
    <property type="term" value="P:negative regulation of insulin receptor signaling pathway"/>
    <property type="evidence" value="ECO:0007669"/>
    <property type="project" value="TreeGrafter"/>
</dbReference>
<dbReference type="Gene3D" id="1.25.10.10">
    <property type="entry name" value="Leucine-rich Repeat Variant"/>
    <property type="match status" value="1"/>
</dbReference>
<dbReference type="InterPro" id="IPR016024">
    <property type="entry name" value="ARM-type_fold"/>
</dbReference>
<dbReference type="SUPFAM" id="SSF111347">
    <property type="entry name" value="Rap/Ran-GAP"/>
    <property type="match status" value="1"/>
</dbReference>
<dbReference type="InterPro" id="IPR027107">
    <property type="entry name" value="Tuberin/Ral-act_asu"/>
</dbReference>
<dbReference type="GO" id="GO:0051056">
    <property type="term" value="P:regulation of small GTPase mediated signal transduction"/>
    <property type="evidence" value="ECO:0007669"/>
    <property type="project" value="InterPro"/>
</dbReference>
<dbReference type="FunFam" id="3.40.50.11210:FF:000007">
    <property type="entry name" value="Tuberous sclerosis 2"/>
    <property type="match status" value="1"/>
</dbReference>
<organism evidence="4 5">
    <name type="scientific">Magallana gigas</name>
    <name type="common">Pacific oyster</name>
    <name type="synonym">Crassostrea gigas</name>
    <dbReference type="NCBI Taxonomy" id="29159"/>
    <lineage>
        <taxon>Eukaryota</taxon>
        <taxon>Metazoa</taxon>
        <taxon>Spiralia</taxon>
        <taxon>Lophotrochozoa</taxon>
        <taxon>Mollusca</taxon>
        <taxon>Bivalvia</taxon>
        <taxon>Autobranchia</taxon>
        <taxon>Pteriomorphia</taxon>
        <taxon>Ostreida</taxon>
        <taxon>Ostreoidea</taxon>
        <taxon>Ostreidae</taxon>
        <taxon>Magallana</taxon>
    </lineage>
</organism>
<feature type="compositionally biased region" description="Low complexity" evidence="2">
    <location>
        <begin position="1417"/>
        <end position="1428"/>
    </location>
</feature>
<dbReference type="InterPro" id="IPR035974">
    <property type="entry name" value="Rap/Ran-GAP_sf"/>
</dbReference>
<dbReference type="GO" id="GO:0051726">
    <property type="term" value="P:regulation of cell cycle"/>
    <property type="evidence" value="ECO:0007669"/>
    <property type="project" value="TreeGrafter"/>
</dbReference>